<dbReference type="Proteomes" id="UP000001024">
    <property type="component" value="Chromosome"/>
</dbReference>
<evidence type="ECO:0000256" key="5">
    <source>
        <dbReference type="ARBA" id="ARBA00023121"/>
    </source>
</evidence>
<feature type="domain" description="Thiolase N-terminal" evidence="8">
    <location>
        <begin position="5"/>
        <end position="224"/>
    </location>
</feature>
<dbReference type="HOGENOM" id="CLU_035425_4_0_2"/>
<dbReference type="EnsemblBacteria" id="CAC11179">
    <property type="protein sequence ID" value="CAC11179"/>
    <property type="gene ID" value="CAC11179"/>
</dbReference>
<evidence type="ECO:0000256" key="2">
    <source>
        <dbReference type="ARBA" id="ARBA00022448"/>
    </source>
</evidence>
<dbReference type="InterPro" id="IPR002155">
    <property type="entry name" value="Thiolase"/>
</dbReference>
<evidence type="ECO:0000259" key="8">
    <source>
        <dbReference type="Pfam" id="PF00108"/>
    </source>
</evidence>
<accession>Q9HM39</accession>
<protein>
    <recommendedName>
        <fullName evidence="1">propanoyl-CoA C-acyltransferase</fullName>
        <ecNumber evidence="1">2.3.1.176</ecNumber>
    </recommendedName>
    <alternativeName>
        <fullName evidence="7">Propanoyl-CoA C-acyltransferase</fullName>
    </alternativeName>
</protein>
<evidence type="ECO:0000256" key="7">
    <source>
        <dbReference type="ARBA" id="ARBA00032316"/>
    </source>
</evidence>
<dbReference type="PANTHER" id="PTHR42870:SF6">
    <property type="entry name" value="ACETYL-COA C-ACYLTRANSFERASE"/>
    <property type="match status" value="1"/>
</dbReference>
<dbReference type="PaxDb" id="273075-Ta0030"/>
<evidence type="ECO:0000256" key="4">
    <source>
        <dbReference type="ARBA" id="ARBA00023055"/>
    </source>
</evidence>
<dbReference type="CDD" id="cd00829">
    <property type="entry name" value="SCP-x_thiolase"/>
    <property type="match status" value="1"/>
</dbReference>
<keyword evidence="11" id="KW-1185">Reference proteome</keyword>
<name>Q9HM39_THEAC</name>
<keyword evidence="2" id="KW-0813">Transport</keyword>
<reference evidence="10 11" key="1">
    <citation type="journal article" date="2000" name="Nature">
        <title>The genome sequence of the thermoacidophilic scavenger Thermoplasma acidophilum.</title>
        <authorList>
            <person name="Ruepp A."/>
            <person name="Graml W."/>
            <person name="Santos-Martinez M.L."/>
            <person name="Koretke K.K."/>
            <person name="Volker C."/>
            <person name="Mewes H.W."/>
            <person name="Frishman D."/>
            <person name="Stocker S."/>
            <person name="Lupas A.N."/>
            <person name="Baumeister W."/>
        </authorList>
    </citation>
    <scope>NUCLEOTIDE SEQUENCE [LARGE SCALE GENOMIC DNA]</scope>
    <source>
        <strain evidence="11">ATCC 25905 / DSM 1728 / JCM 9062 / NBRC 15155 / AMRC-C165</strain>
    </source>
</reference>
<keyword evidence="6" id="KW-0414">Isoprene biosynthesis</keyword>
<dbReference type="SUPFAM" id="SSF53901">
    <property type="entry name" value="Thiolase-like"/>
    <property type="match status" value="2"/>
</dbReference>
<dbReference type="EC" id="2.3.1.176" evidence="1"/>
<gene>
    <name evidence="10" type="ordered locus">Ta0030</name>
</gene>
<sequence>MMNRVAIIGYGISKFGKRTDASMYDLIWEAGSEAIRSSGVDKKDIDYMVVSNMGMWSSEELPAVVAGEVLGIRNAGLHRVEAACASGSSAIASAYDAIRSGRSKIAIALGIEKMNEVESETAIELIGRAGNFLWEYEFFGLTFPGYYALYATAYLNRYSGKEEDLALVSVKNHHYAHLNPIAHFSNEITVDDVMKSRYIASPLKLYDSSPITDGSAAVILASEDVAKQYTDTPVWIDAIGSNLGTANLSKRDDFVHIEAAREAAAKAYRMAKIDAAKPYRYLDGADVHDCFSIAEVLAYEDLGFAERGKGLDMLRDGETYIGGKIPVNVDGGLISKGHPIGATGVAMAVEASKQLLRKAEPGRQIDVKNGKFLTHNVGGTGHYAYVTIYSV</sequence>
<dbReference type="GO" id="GO:0008289">
    <property type="term" value="F:lipid binding"/>
    <property type="evidence" value="ECO:0007669"/>
    <property type="project" value="UniProtKB-KW"/>
</dbReference>
<dbReference type="EMBL" id="AL445063">
    <property type="protein sequence ID" value="CAC11179.1"/>
    <property type="molecule type" value="Genomic_DNA"/>
</dbReference>
<evidence type="ECO:0000256" key="1">
    <source>
        <dbReference type="ARBA" id="ARBA00012352"/>
    </source>
</evidence>
<dbReference type="KEGG" id="tac:Ta0030"/>
<dbReference type="PANTHER" id="PTHR42870">
    <property type="entry name" value="ACETYL-COA C-ACETYLTRANSFERASE"/>
    <property type="match status" value="1"/>
</dbReference>
<dbReference type="FunCoup" id="Q9HM39">
    <property type="interactions" value="177"/>
</dbReference>
<dbReference type="AlphaFoldDB" id="Q9HM39"/>
<dbReference type="Pfam" id="PF22691">
    <property type="entry name" value="Thiolase_C_1"/>
    <property type="match status" value="1"/>
</dbReference>
<dbReference type="InterPro" id="IPR016039">
    <property type="entry name" value="Thiolase-like"/>
</dbReference>
<dbReference type="Pfam" id="PF00108">
    <property type="entry name" value="Thiolase_N"/>
    <property type="match status" value="1"/>
</dbReference>
<evidence type="ECO:0000313" key="11">
    <source>
        <dbReference type="Proteomes" id="UP000001024"/>
    </source>
</evidence>
<feature type="domain" description="Thiolase C-terminal" evidence="9">
    <location>
        <begin position="243"/>
        <end position="390"/>
    </location>
</feature>
<keyword evidence="4" id="KW-0445">Lipid transport</keyword>
<dbReference type="InterPro" id="IPR055140">
    <property type="entry name" value="Thiolase_C_2"/>
</dbReference>
<dbReference type="InterPro" id="IPR020613">
    <property type="entry name" value="Thiolase_CS"/>
</dbReference>
<dbReference type="InterPro" id="IPR020616">
    <property type="entry name" value="Thiolase_N"/>
</dbReference>
<dbReference type="GO" id="GO:0016747">
    <property type="term" value="F:acyltransferase activity, transferring groups other than amino-acyl groups"/>
    <property type="evidence" value="ECO:0007669"/>
    <property type="project" value="InterPro"/>
</dbReference>
<dbReference type="GO" id="GO:0008299">
    <property type="term" value="P:isoprenoid biosynthetic process"/>
    <property type="evidence" value="ECO:0007669"/>
    <property type="project" value="UniProtKB-KW"/>
</dbReference>
<proteinExistence type="predicted"/>
<organism evidence="10 11">
    <name type="scientific">Thermoplasma acidophilum (strain ATCC 25905 / DSM 1728 / JCM 9062 / NBRC 15155 / AMRC-C165)</name>
    <dbReference type="NCBI Taxonomy" id="273075"/>
    <lineage>
        <taxon>Archaea</taxon>
        <taxon>Methanobacteriati</taxon>
        <taxon>Thermoplasmatota</taxon>
        <taxon>Thermoplasmata</taxon>
        <taxon>Thermoplasmatales</taxon>
        <taxon>Thermoplasmataceae</taxon>
        <taxon>Thermoplasma</taxon>
    </lineage>
</organism>
<evidence type="ECO:0000259" key="9">
    <source>
        <dbReference type="Pfam" id="PF22691"/>
    </source>
</evidence>
<evidence type="ECO:0000313" key="10">
    <source>
        <dbReference type="EMBL" id="CAC11179.1"/>
    </source>
</evidence>
<dbReference type="STRING" id="273075.gene:9571246"/>
<dbReference type="eggNOG" id="arCOG01278">
    <property type="taxonomic scope" value="Archaea"/>
</dbReference>
<evidence type="ECO:0000256" key="3">
    <source>
        <dbReference type="ARBA" id="ARBA00022679"/>
    </source>
</evidence>
<dbReference type="NCBIfam" id="NF004720">
    <property type="entry name" value="PRK06064.1"/>
    <property type="match status" value="1"/>
</dbReference>
<dbReference type="PIRSF" id="PIRSF000429">
    <property type="entry name" value="Ac-CoA_Ac_transf"/>
    <property type="match status" value="1"/>
</dbReference>
<dbReference type="Gene3D" id="3.40.47.10">
    <property type="match status" value="1"/>
</dbReference>
<keyword evidence="3" id="KW-0808">Transferase</keyword>
<dbReference type="PROSITE" id="PS00737">
    <property type="entry name" value="THIOLASE_2"/>
    <property type="match status" value="1"/>
</dbReference>
<evidence type="ECO:0000256" key="6">
    <source>
        <dbReference type="ARBA" id="ARBA00023229"/>
    </source>
</evidence>
<keyword evidence="5" id="KW-0446">Lipid-binding</keyword>
<dbReference type="InParanoid" id="Q9HM39"/>
<dbReference type="GO" id="GO:0006869">
    <property type="term" value="P:lipid transport"/>
    <property type="evidence" value="ECO:0007669"/>
    <property type="project" value="UniProtKB-KW"/>
</dbReference>